<evidence type="ECO:0000313" key="16">
    <source>
        <dbReference type="Proteomes" id="UP001153712"/>
    </source>
</evidence>
<dbReference type="FunFam" id="3.40.50.620:FF:000020">
    <property type="entry name" value="Valine--tRNA ligase, mitochondrial"/>
    <property type="match status" value="1"/>
</dbReference>
<dbReference type="GO" id="GO:0004832">
    <property type="term" value="F:valine-tRNA ligase activity"/>
    <property type="evidence" value="ECO:0007669"/>
    <property type="project" value="UniProtKB-EC"/>
</dbReference>
<accession>A0A9N9TMA2</accession>
<evidence type="ECO:0000256" key="7">
    <source>
        <dbReference type="ARBA" id="ARBA00022840"/>
    </source>
</evidence>
<keyword evidence="4" id="KW-0963">Cytoplasm</keyword>
<dbReference type="Gene3D" id="3.90.740.10">
    <property type="entry name" value="Valyl/Leucyl/Isoleucyl-tRNA synthetase, editing domain"/>
    <property type="match status" value="1"/>
</dbReference>
<sequence>MKLTIYNAILHKTNYGASFCRHHQTASHLSKLDKAYVPHKLDTYAGKERYFKAKTNRSEPFTMILPPPNITGTLHLGHALTATIQDTIIRWKQMQGTETVWVPGVDHAGIATQTVVEKLLWKTTGQTRHDLGREEFLKKIHEWKNENTRAITEQLKRLELSLNWDREIFTLDEERSKAVNEAFVRLFDKGLIYRANALVNWSCTLKSAISDIEVEDLSITGPTELNVPGYERPVEFGYLDRFAYLVDGTDEEIIVSTTRLETMLGDVAVAVHPNDERYSKFIGKFLRHPFRNDRIPVIADSFVDRDFGTGAVKITPAHDFADFDVARRHSLRHLSIIDESGRTTDGCGPFSGLPRFEARLKVAEELTRLGRFRGRRRHAMVVPVCSRSKDVVEYLIRPQWFLRCDAMAAEAVRCVKEGRLVLVPEGLRKDWFDWLEHVRDWCVSRQLWWGHRIPVYRCTNTRNGETAWIAAQDEASASDKASMKLNCARENVELQQDEDVLDTWFSSALHPFSAFGWPAETEDLSKFYPLSLMETGRDIMFFWAARMVMLGVALTGRLPFGRLLLHGIVCDAHGRKMSKSLGNVVAPEEIIDGITSDEMKSKLELNYNKGFISKEEFDRSLRGQRKMFPKGVPECGIDALRFTLLSHDIKKRFVNFDVSECHVNKLFCNKIWQSTRFALSWYDELRDRLVPVGYEDSSSTDRWILSKLSGMIDRVSLGLENCDFCAAAKALKQFLYYEFCDVYLETSKRGLRNSEGDIKTASVNLWTILTCLDTSLRCLAPFMPVVSRHLHSRLPSYDRQRNTGFPERLNWSDDKLEEQMDELMDVVVAVRRLKNVFNVNVHSGAEVCLATTFDFLLANSRLIEDLTGFRRIDVVEGSNVQLSGDFLTDRSRNTSVYVKITKDFKKTLTLDLEKVLVKKAKVEKELDRFRKMMGHENYSIKTDEARKLLDSKRMAALEEQLSRLEYFRIVAER</sequence>
<dbReference type="InterPro" id="IPR002300">
    <property type="entry name" value="aa-tRNA-synth_Ia"/>
</dbReference>
<dbReference type="SUPFAM" id="SSF52374">
    <property type="entry name" value="Nucleotidylyl transferase"/>
    <property type="match status" value="1"/>
</dbReference>
<evidence type="ECO:0000256" key="3">
    <source>
        <dbReference type="ARBA" id="ARBA00013169"/>
    </source>
</evidence>
<evidence type="ECO:0000256" key="6">
    <source>
        <dbReference type="ARBA" id="ARBA00022741"/>
    </source>
</evidence>
<evidence type="ECO:0000256" key="12">
    <source>
        <dbReference type="RuleBase" id="RU363035"/>
    </source>
</evidence>
<reference evidence="15" key="1">
    <citation type="submission" date="2022-01" db="EMBL/GenBank/DDBJ databases">
        <authorList>
            <person name="King R."/>
        </authorList>
    </citation>
    <scope>NUCLEOTIDE SEQUENCE</scope>
</reference>
<dbReference type="Gene3D" id="3.40.50.620">
    <property type="entry name" value="HUPs"/>
    <property type="match status" value="2"/>
</dbReference>
<evidence type="ECO:0000256" key="11">
    <source>
        <dbReference type="ARBA" id="ARBA00047552"/>
    </source>
</evidence>
<comment type="subcellular location">
    <subcellularLocation>
        <location evidence="1">Cytoplasm</location>
    </subcellularLocation>
</comment>
<evidence type="ECO:0000256" key="2">
    <source>
        <dbReference type="ARBA" id="ARBA00005594"/>
    </source>
</evidence>
<dbReference type="InterPro" id="IPR001412">
    <property type="entry name" value="aa-tRNA-synth_I_CS"/>
</dbReference>
<evidence type="ECO:0000313" key="15">
    <source>
        <dbReference type="EMBL" id="CAG9857488.1"/>
    </source>
</evidence>
<evidence type="ECO:0000256" key="10">
    <source>
        <dbReference type="ARBA" id="ARBA00029936"/>
    </source>
</evidence>
<dbReference type="PANTHER" id="PTHR11946">
    <property type="entry name" value="VALYL-TRNA SYNTHETASES"/>
    <property type="match status" value="1"/>
</dbReference>
<dbReference type="PRINTS" id="PR00986">
    <property type="entry name" value="TRNASYNTHVAL"/>
</dbReference>
<dbReference type="InterPro" id="IPR013155">
    <property type="entry name" value="M/V/L/I-tRNA-synth_anticd-bd"/>
</dbReference>
<name>A0A9N9TMA2_PHYSR</name>
<dbReference type="InterPro" id="IPR009080">
    <property type="entry name" value="tRNAsynth_Ia_anticodon-bd"/>
</dbReference>
<evidence type="ECO:0000259" key="14">
    <source>
        <dbReference type="Pfam" id="PF08264"/>
    </source>
</evidence>
<dbReference type="InterPro" id="IPR033705">
    <property type="entry name" value="Anticodon_Ia_Val"/>
</dbReference>
<dbReference type="CDD" id="cd07962">
    <property type="entry name" value="Anticodon_Ia_Val"/>
    <property type="match status" value="1"/>
</dbReference>
<organism evidence="15 16">
    <name type="scientific">Phyllotreta striolata</name>
    <name type="common">Striped flea beetle</name>
    <name type="synonym">Crioceris striolata</name>
    <dbReference type="NCBI Taxonomy" id="444603"/>
    <lineage>
        <taxon>Eukaryota</taxon>
        <taxon>Metazoa</taxon>
        <taxon>Ecdysozoa</taxon>
        <taxon>Arthropoda</taxon>
        <taxon>Hexapoda</taxon>
        <taxon>Insecta</taxon>
        <taxon>Pterygota</taxon>
        <taxon>Neoptera</taxon>
        <taxon>Endopterygota</taxon>
        <taxon>Coleoptera</taxon>
        <taxon>Polyphaga</taxon>
        <taxon>Cucujiformia</taxon>
        <taxon>Chrysomeloidea</taxon>
        <taxon>Chrysomelidae</taxon>
        <taxon>Galerucinae</taxon>
        <taxon>Alticini</taxon>
        <taxon>Phyllotreta</taxon>
    </lineage>
</organism>
<dbReference type="EMBL" id="OU900107">
    <property type="protein sequence ID" value="CAG9857488.1"/>
    <property type="molecule type" value="Genomic_DNA"/>
</dbReference>
<dbReference type="Pfam" id="PF08264">
    <property type="entry name" value="Anticodon_1"/>
    <property type="match status" value="1"/>
</dbReference>
<comment type="similarity">
    <text evidence="2 12">Belongs to the class-I aminoacyl-tRNA synthetase family.</text>
</comment>
<keyword evidence="6 12" id="KW-0547">Nucleotide-binding</keyword>
<comment type="catalytic activity">
    <reaction evidence="11">
        <text>tRNA(Val) + L-valine + ATP = L-valyl-tRNA(Val) + AMP + diphosphate</text>
        <dbReference type="Rhea" id="RHEA:10704"/>
        <dbReference type="Rhea" id="RHEA-COMP:9672"/>
        <dbReference type="Rhea" id="RHEA-COMP:9708"/>
        <dbReference type="ChEBI" id="CHEBI:30616"/>
        <dbReference type="ChEBI" id="CHEBI:33019"/>
        <dbReference type="ChEBI" id="CHEBI:57762"/>
        <dbReference type="ChEBI" id="CHEBI:78442"/>
        <dbReference type="ChEBI" id="CHEBI:78537"/>
        <dbReference type="ChEBI" id="CHEBI:456215"/>
        <dbReference type="EC" id="6.1.1.9"/>
    </reaction>
</comment>
<feature type="domain" description="Methionyl/Valyl/Leucyl/Isoleucyl-tRNA synthetase anticodon-binding" evidence="14">
    <location>
        <begin position="701"/>
        <end position="843"/>
    </location>
</feature>
<dbReference type="InterPro" id="IPR014729">
    <property type="entry name" value="Rossmann-like_a/b/a_fold"/>
</dbReference>
<keyword evidence="16" id="KW-1185">Reference proteome</keyword>
<dbReference type="GO" id="GO:0002161">
    <property type="term" value="F:aminoacyl-tRNA deacylase activity"/>
    <property type="evidence" value="ECO:0007669"/>
    <property type="project" value="InterPro"/>
</dbReference>
<dbReference type="GO" id="GO:0005524">
    <property type="term" value="F:ATP binding"/>
    <property type="evidence" value="ECO:0007669"/>
    <property type="project" value="UniProtKB-KW"/>
</dbReference>
<keyword evidence="7 12" id="KW-0067">ATP-binding</keyword>
<evidence type="ECO:0000256" key="5">
    <source>
        <dbReference type="ARBA" id="ARBA00022598"/>
    </source>
</evidence>
<dbReference type="InterPro" id="IPR009008">
    <property type="entry name" value="Val/Leu/Ile-tRNA-synth_edit"/>
</dbReference>
<dbReference type="InterPro" id="IPR002303">
    <property type="entry name" value="Valyl-tRNA_ligase"/>
</dbReference>
<keyword evidence="8 12" id="KW-0648">Protein biosynthesis</keyword>
<dbReference type="NCBIfam" id="TIGR00422">
    <property type="entry name" value="valS"/>
    <property type="match status" value="1"/>
</dbReference>
<dbReference type="PANTHER" id="PTHR11946:SF109">
    <property type="entry name" value="VALINE--TRNA LIGASE"/>
    <property type="match status" value="1"/>
</dbReference>
<dbReference type="PROSITE" id="PS00178">
    <property type="entry name" value="AA_TRNA_LIGASE_I"/>
    <property type="match status" value="1"/>
</dbReference>
<dbReference type="AlphaFoldDB" id="A0A9N9TMA2"/>
<gene>
    <name evidence="15" type="ORF">PHYEVI_LOCUS3893</name>
</gene>
<keyword evidence="5 12" id="KW-0436">Ligase</keyword>
<dbReference type="OrthoDB" id="629407at2759"/>
<dbReference type="CDD" id="cd00817">
    <property type="entry name" value="ValRS_core"/>
    <property type="match status" value="1"/>
</dbReference>
<dbReference type="NCBIfam" id="NF004349">
    <property type="entry name" value="PRK05729.1"/>
    <property type="match status" value="1"/>
</dbReference>
<dbReference type="Pfam" id="PF00133">
    <property type="entry name" value="tRNA-synt_1"/>
    <property type="match status" value="1"/>
</dbReference>
<dbReference type="SUPFAM" id="SSF47323">
    <property type="entry name" value="Anticodon-binding domain of a subclass of class I aminoacyl-tRNA synthetases"/>
    <property type="match status" value="1"/>
</dbReference>
<evidence type="ECO:0000256" key="4">
    <source>
        <dbReference type="ARBA" id="ARBA00022490"/>
    </source>
</evidence>
<evidence type="ECO:0000256" key="1">
    <source>
        <dbReference type="ARBA" id="ARBA00004496"/>
    </source>
</evidence>
<dbReference type="SUPFAM" id="SSF50677">
    <property type="entry name" value="ValRS/IleRS/LeuRS editing domain"/>
    <property type="match status" value="1"/>
</dbReference>
<dbReference type="EC" id="6.1.1.9" evidence="3"/>
<evidence type="ECO:0000259" key="13">
    <source>
        <dbReference type="Pfam" id="PF00133"/>
    </source>
</evidence>
<feature type="domain" description="Aminoacyl-tRNA synthetase class Ia" evidence="13">
    <location>
        <begin position="49"/>
        <end position="649"/>
    </location>
</feature>
<evidence type="ECO:0000256" key="9">
    <source>
        <dbReference type="ARBA" id="ARBA00023146"/>
    </source>
</evidence>
<dbReference type="GO" id="GO:0005829">
    <property type="term" value="C:cytosol"/>
    <property type="evidence" value="ECO:0007669"/>
    <property type="project" value="TreeGrafter"/>
</dbReference>
<proteinExistence type="inferred from homology"/>
<dbReference type="GO" id="GO:0006438">
    <property type="term" value="P:valyl-tRNA aminoacylation"/>
    <property type="evidence" value="ECO:0007669"/>
    <property type="project" value="InterPro"/>
</dbReference>
<protein>
    <recommendedName>
        <fullName evidence="3">valine--tRNA ligase</fullName>
        <ecNumber evidence="3">6.1.1.9</ecNumber>
    </recommendedName>
    <alternativeName>
        <fullName evidence="10">Valyl-tRNA synthetase</fullName>
    </alternativeName>
</protein>
<dbReference type="FunFam" id="3.90.740.10:FF:000005">
    <property type="entry name" value="Valine--tRNA ligase, mitochondrial"/>
    <property type="match status" value="1"/>
</dbReference>
<evidence type="ECO:0000256" key="8">
    <source>
        <dbReference type="ARBA" id="ARBA00022917"/>
    </source>
</evidence>
<dbReference type="Proteomes" id="UP001153712">
    <property type="component" value="Chromosome 14"/>
</dbReference>
<keyword evidence="9 12" id="KW-0030">Aminoacyl-tRNA synthetase</keyword>
<dbReference type="FunFam" id="3.40.50.620:FF:000078">
    <property type="entry name" value="Valine--tRNA ligase, mitochondrial"/>
    <property type="match status" value="1"/>
</dbReference>
<dbReference type="Gene3D" id="1.10.730.10">
    <property type="entry name" value="Isoleucyl-tRNA Synthetase, Domain 1"/>
    <property type="match status" value="1"/>
</dbReference>